<accession>A0ABQ7YMD7</accession>
<name>A0ABQ7YMD7_BRANA</name>
<dbReference type="EMBL" id="JAGKQM010000017">
    <property type="protein sequence ID" value="KAH0868438.1"/>
    <property type="molecule type" value="Genomic_DNA"/>
</dbReference>
<organism evidence="1 2">
    <name type="scientific">Brassica napus</name>
    <name type="common">Rape</name>
    <dbReference type="NCBI Taxonomy" id="3708"/>
    <lineage>
        <taxon>Eukaryota</taxon>
        <taxon>Viridiplantae</taxon>
        <taxon>Streptophyta</taxon>
        <taxon>Embryophyta</taxon>
        <taxon>Tracheophyta</taxon>
        <taxon>Spermatophyta</taxon>
        <taxon>Magnoliopsida</taxon>
        <taxon>eudicotyledons</taxon>
        <taxon>Gunneridae</taxon>
        <taxon>Pentapetalae</taxon>
        <taxon>rosids</taxon>
        <taxon>malvids</taxon>
        <taxon>Brassicales</taxon>
        <taxon>Brassicaceae</taxon>
        <taxon>Brassiceae</taxon>
        <taxon>Brassica</taxon>
    </lineage>
</organism>
<evidence type="ECO:0000313" key="1">
    <source>
        <dbReference type="EMBL" id="KAH0868438.1"/>
    </source>
</evidence>
<dbReference type="Proteomes" id="UP000824890">
    <property type="component" value="Unassembled WGS sequence"/>
</dbReference>
<gene>
    <name evidence="1" type="ORF">HID58_075460</name>
</gene>
<comment type="caution">
    <text evidence="1">The sequence shown here is derived from an EMBL/GenBank/DDBJ whole genome shotgun (WGS) entry which is preliminary data.</text>
</comment>
<keyword evidence="2" id="KW-1185">Reference proteome</keyword>
<protein>
    <submittedName>
        <fullName evidence="1">Uncharacterized protein</fullName>
    </submittedName>
</protein>
<sequence length="40" mass="4438">MRKREYAGSPPIRVNPNRSVSIAFFLSLSLSRSGSDQELA</sequence>
<reference evidence="1 2" key="1">
    <citation type="submission" date="2021-05" db="EMBL/GenBank/DDBJ databases">
        <title>Genome Assembly of Synthetic Allotetraploid Brassica napus Reveals Homoeologous Exchanges between Subgenomes.</title>
        <authorList>
            <person name="Davis J.T."/>
        </authorList>
    </citation>
    <scope>NUCLEOTIDE SEQUENCE [LARGE SCALE GENOMIC DNA]</scope>
    <source>
        <strain evidence="2">cv. Da-Ae</strain>
        <tissue evidence="1">Seedling</tissue>
    </source>
</reference>
<proteinExistence type="predicted"/>
<evidence type="ECO:0000313" key="2">
    <source>
        <dbReference type="Proteomes" id="UP000824890"/>
    </source>
</evidence>